<evidence type="ECO:0000313" key="3">
    <source>
        <dbReference type="Proteomes" id="UP000479241"/>
    </source>
</evidence>
<evidence type="ECO:0000259" key="1">
    <source>
        <dbReference type="PROSITE" id="PS50801"/>
    </source>
</evidence>
<name>A0A6L9VYZ8_9ACTN</name>
<dbReference type="InterPro" id="IPR058548">
    <property type="entry name" value="MlaB-like_STAS"/>
</dbReference>
<dbReference type="Pfam" id="PF13466">
    <property type="entry name" value="STAS_2"/>
    <property type="match status" value="1"/>
</dbReference>
<dbReference type="SUPFAM" id="SSF52091">
    <property type="entry name" value="SpoIIaa-like"/>
    <property type="match status" value="1"/>
</dbReference>
<organism evidence="2 3">
    <name type="scientific">Blastococcus saxobsidens</name>
    <dbReference type="NCBI Taxonomy" id="138336"/>
    <lineage>
        <taxon>Bacteria</taxon>
        <taxon>Bacillati</taxon>
        <taxon>Actinomycetota</taxon>
        <taxon>Actinomycetes</taxon>
        <taxon>Geodermatophilales</taxon>
        <taxon>Geodermatophilaceae</taxon>
        <taxon>Blastococcus</taxon>
    </lineage>
</organism>
<proteinExistence type="predicted"/>
<dbReference type="RefSeq" id="WP_163202621.1">
    <property type="nucleotide sequence ID" value="NZ_JAAGWG010000006.1"/>
</dbReference>
<accession>A0A6L9VYZ8</accession>
<dbReference type="Gene3D" id="3.30.750.24">
    <property type="entry name" value="STAS domain"/>
    <property type="match status" value="1"/>
</dbReference>
<sequence>MRVHGAVAEVPVAGAHDHVCWVYRDDTDLTAAAIEFLAGGLLHGERLLCVGDRVVEGLRRGPTALGDIDALIADGRLRLLTVADAYAATGPFSAESQRAFYDDATRRAVADGYTGLRVFADVTALAADTTLRPELVRWEHVADEFIAHGPGMTAMCAYREDLPAAALGDLAGVHPQVHAPTGTAPFQVFFDDRGPSLVGDVDTVGAERLARILAATPVSGGACALDLSGLEFADVAACRVLARWARTLGERGVRLELWNAPPLLERMWHVLALDEWASVAFDAADRPV</sequence>
<comment type="caution">
    <text evidence="2">The sequence shown here is derived from an EMBL/GenBank/DDBJ whole genome shotgun (WGS) entry which is preliminary data.</text>
</comment>
<reference evidence="2 3" key="1">
    <citation type="submission" date="2019-12" db="EMBL/GenBank/DDBJ databases">
        <title>the WGS of Blastococcus saxobsidens 67B17.</title>
        <authorList>
            <person name="Jiang Z."/>
        </authorList>
    </citation>
    <scope>NUCLEOTIDE SEQUENCE [LARGE SCALE GENOMIC DNA]</scope>
    <source>
        <strain evidence="2 3">67B17</strain>
    </source>
</reference>
<feature type="domain" description="STAS" evidence="1">
    <location>
        <begin position="197"/>
        <end position="288"/>
    </location>
</feature>
<gene>
    <name evidence="2" type="ORF">GCU60_04400</name>
</gene>
<dbReference type="CDD" id="cd07043">
    <property type="entry name" value="STAS_anti-anti-sigma_factors"/>
    <property type="match status" value="1"/>
</dbReference>
<dbReference type="InterPro" id="IPR002645">
    <property type="entry name" value="STAS_dom"/>
</dbReference>
<dbReference type="PROSITE" id="PS50801">
    <property type="entry name" value="STAS"/>
    <property type="match status" value="1"/>
</dbReference>
<dbReference type="InterPro" id="IPR025847">
    <property type="entry name" value="MEDS_domain"/>
</dbReference>
<dbReference type="Proteomes" id="UP000479241">
    <property type="component" value="Unassembled WGS sequence"/>
</dbReference>
<evidence type="ECO:0000313" key="2">
    <source>
        <dbReference type="EMBL" id="NEK85003.1"/>
    </source>
</evidence>
<dbReference type="InterPro" id="IPR036513">
    <property type="entry name" value="STAS_dom_sf"/>
</dbReference>
<dbReference type="AlphaFoldDB" id="A0A6L9VYZ8"/>
<protein>
    <submittedName>
        <fullName evidence="2">STAS domain-containing protein</fullName>
    </submittedName>
</protein>
<dbReference type="Pfam" id="PF14417">
    <property type="entry name" value="MEDS"/>
    <property type="match status" value="1"/>
</dbReference>
<dbReference type="EMBL" id="JAAGWG010000006">
    <property type="protein sequence ID" value="NEK85003.1"/>
    <property type="molecule type" value="Genomic_DNA"/>
</dbReference>